<name>A0A2G9TUM9_TELCI</name>
<dbReference type="SUPFAM" id="SSF81321">
    <property type="entry name" value="Family A G protein-coupled receptor-like"/>
    <property type="match status" value="1"/>
</dbReference>
<evidence type="ECO:0000313" key="11">
    <source>
        <dbReference type="EMBL" id="PIO61726.1"/>
    </source>
</evidence>
<evidence type="ECO:0000256" key="6">
    <source>
        <dbReference type="ARBA" id="ARBA00023136"/>
    </source>
</evidence>
<keyword evidence="3 9" id="KW-0812">Transmembrane</keyword>
<keyword evidence="5" id="KW-0297">G-protein coupled receptor</keyword>
<feature type="domain" description="G-protein coupled receptors family 1 profile" evidence="10">
    <location>
        <begin position="1"/>
        <end position="82"/>
    </location>
</feature>
<reference evidence="11 12" key="1">
    <citation type="submission" date="2015-09" db="EMBL/GenBank/DDBJ databases">
        <title>Draft genome of the parasitic nematode Teladorsagia circumcincta isolate WARC Sus (inbred).</title>
        <authorList>
            <person name="Mitreva M."/>
        </authorList>
    </citation>
    <scope>NUCLEOTIDE SEQUENCE [LARGE SCALE GENOMIC DNA]</scope>
    <source>
        <strain evidence="11 12">S</strain>
    </source>
</reference>
<dbReference type="Proteomes" id="UP000230423">
    <property type="component" value="Unassembled WGS sequence"/>
</dbReference>
<evidence type="ECO:0000256" key="2">
    <source>
        <dbReference type="ARBA" id="ARBA00022475"/>
    </source>
</evidence>
<dbReference type="GO" id="GO:0004930">
    <property type="term" value="F:G protein-coupled receptor activity"/>
    <property type="evidence" value="ECO:0007669"/>
    <property type="project" value="UniProtKB-KW"/>
</dbReference>
<comment type="subcellular location">
    <subcellularLocation>
        <location evidence="1">Cell membrane</location>
        <topology evidence="1">Multi-pass membrane protein</topology>
    </subcellularLocation>
</comment>
<dbReference type="GO" id="GO:0042923">
    <property type="term" value="F:neuropeptide binding"/>
    <property type="evidence" value="ECO:0007669"/>
    <property type="project" value="TreeGrafter"/>
</dbReference>
<dbReference type="Pfam" id="PF00001">
    <property type="entry name" value="7tm_1"/>
    <property type="match status" value="1"/>
</dbReference>
<evidence type="ECO:0000256" key="9">
    <source>
        <dbReference type="SAM" id="Phobius"/>
    </source>
</evidence>
<dbReference type="PANTHER" id="PTHR24229">
    <property type="entry name" value="NEUROPEPTIDES RECEPTOR"/>
    <property type="match status" value="1"/>
</dbReference>
<keyword evidence="8" id="KW-0807">Transducer</keyword>
<organism evidence="11 12">
    <name type="scientific">Teladorsagia circumcincta</name>
    <name type="common">Brown stomach worm</name>
    <name type="synonym">Ostertagia circumcincta</name>
    <dbReference type="NCBI Taxonomy" id="45464"/>
    <lineage>
        <taxon>Eukaryota</taxon>
        <taxon>Metazoa</taxon>
        <taxon>Ecdysozoa</taxon>
        <taxon>Nematoda</taxon>
        <taxon>Chromadorea</taxon>
        <taxon>Rhabditida</taxon>
        <taxon>Rhabditina</taxon>
        <taxon>Rhabditomorpha</taxon>
        <taxon>Strongyloidea</taxon>
        <taxon>Trichostrongylidae</taxon>
        <taxon>Teladorsagia</taxon>
    </lineage>
</organism>
<evidence type="ECO:0000256" key="4">
    <source>
        <dbReference type="ARBA" id="ARBA00022989"/>
    </source>
</evidence>
<dbReference type="Gene3D" id="1.20.1070.10">
    <property type="entry name" value="Rhodopsin 7-helix transmembrane proteins"/>
    <property type="match status" value="1"/>
</dbReference>
<feature type="transmembrane region" description="Helical" evidence="9">
    <location>
        <begin position="25"/>
        <end position="45"/>
    </location>
</feature>
<dbReference type="AlphaFoldDB" id="A0A2G9TUM9"/>
<evidence type="ECO:0000259" key="10">
    <source>
        <dbReference type="PROSITE" id="PS50262"/>
    </source>
</evidence>
<dbReference type="PRINTS" id="PR00237">
    <property type="entry name" value="GPCRRHODOPSN"/>
</dbReference>
<dbReference type="PROSITE" id="PS50262">
    <property type="entry name" value="G_PROTEIN_RECEP_F1_2"/>
    <property type="match status" value="1"/>
</dbReference>
<evidence type="ECO:0000256" key="7">
    <source>
        <dbReference type="ARBA" id="ARBA00023170"/>
    </source>
</evidence>
<dbReference type="GO" id="GO:0043005">
    <property type="term" value="C:neuron projection"/>
    <property type="evidence" value="ECO:0007669"/>
    <property type="project" value="TreeGrafter"/>
</dbReference>
<evidence type="ECO:0000256" key="1">
    <source>
        <dbReference type="ARBA" id="ARBA00004651"/>
    </source>
</evidence>
<keyword evidence="4 9" id="KW-1133">Transmembrane helix</keyword>
<gene>
    <name evidence="11" type="ORF">TELCIR_16744</name>
</gene>
<dbReference type="InterPro" id="IPR000276">
    <property type="entry name" value="GPCR_Rhodpsn"/>
</dbReference>
<evidence type="ECO:0000256" key="8">
    <source>
        <dbReference type="ARBA" id="ARBA00023224"/>
    </source>
</evidence>
<evidence type="ECO:0000256" key="5">
    <source>
        <dbReference type="ARBA" id="ARBA00023040"/>
    </source>
</evidence>
<keyword evidence="7" id="KW-0675">Receptor</keyword>
<keyword evidence="2" id="KW-1003">Cell membrane</keyword>
<dbReference type="EMBL" id="KZ353112">
    <property type="protein sequence ID" value="PIO61726.1"/>
    <property type="molecule type" value="Genomic_DNA"/>
</dbReference>
<dbReference type="GO" id="GO:0007218">
    <property type="term" value="P:neuropeptide signaling pathway"/>
    <property type="evidence" value="ECO:0007669"/>
    <property type="project" value="TreeGrafter"/>
</dbReference>
<dbReference type="PANTHER" id="PTHR24229:SF112">
    <property type="entry name" value="CHEMOKINE-LIKE RECEPTOR 1"/>
    <property type="match status" value="1"/>
</dbReference>
<keyword evidence="12" id="KW-1185">Reference proteome</keyword>
<dbReference type="InterPro" id="IPR017452">
    <property type="entry name" value="GPCR_Rhodpsn_7TM"/>
</dbReference>
<feature type="transmembrane region" description="Helical" evidence="9">
    <location>
        <begin position="65"/>
        <end position="85"/>
    </location>
</feature>
<keyword evidence="6 9" id="KW-0472">Membrane</keyword>
<sequence>MSMTDPIDMRRASDFQQGILEESRAVRVSFLLVAAYIICWLPYNLLSLVHLLDKELFSNSFIKFYFLHEFMVFNSVVNPYLYGLFSRSDKIRRRIHE</sequence>
<dbReference type="OrthoDB" id="6435638at2759"/>
<evidence type="ECO:0000256" key="3">
    <source>
        <dbReference type="ARBA" id="ARBA00022692"/>
    </source>
</evidence>
<accession>A0A2G9TUM9</accession>
<evidence type="ECO:0000313" key="12">
    <source>
        <dbReference type="Proteomes" id="UP000230423"/>
    </source>
</evidence>
<dbReference type="GO" id="GO:0005886">
    <property type="term" value="C:plasma membrane"/>
    <property type="evidence" value="ECO:0007669"/>
    <property type="project" value="UniProtKB-SubCell"/>
</dbReference>
<proteinExistence type="predicted"/>
<protein>
    <recommendedName>
        <fullName evidence="10">G-protein coupled receptors family 1 profile domain-containing protein</fullName>
    </recommendedName>
</protein>